<evidence type="ECO:0000313" key="3">
    <source>
        <dbReference type="EMBL" id="OAQ30483.1"/>
    </source>
</evidence>
<feature type="region of interest" description="Disordered" evidence="1">
    <location>
        <begin position="393"/>
        <end position="449"/>
    </location>
</feature>
<sequence>MKVPSRPVSFLGLSLATALTLLSFSLSPSSSSSISGVYALPVSSLHPLHSLSHSQPSRKQHTQVRRRSTKDAPAPSNTNKKRKDSSPPAQPKTQKQQKQDKTKPSTSNINNANARSQQQNQKKHKSLVKAKVAAAEDKHQERRGRPAPAPAHSPGSPPPPHSPSPVDGLLSKKSTSPVSSPPSTTTTTTTTTIATTTTSPTTIEFDKPLLIVPPPRSVWQAGSVQLVKWSKTYARQLPKDTTVDIILADAKTNKKIVSLKRFIPFRKGSAQVWVPSKIPDNEDASASYVLVLDLFHGKSQRAVTVESAKASTADAAASLAAPSSSSEKDKPASTSGTSTTTESNGAEAETAADVPETITAAEATAASSASSKKSLPSILRRSDINIYKRAIPSPSSVTTSASATTTRENYRITSPVPPADGARADVPPSQPYTGQHNNDDLDTLETDTTSNRAPFYDFDNYLRQEFPNVIQPIELEHSFGVHQKVYSRAPYTLEWKIPTRAAELLEYTATRLRLLANKDIDWSQHQSIRDNNITYQAKLLVELVRDGGPGPGAIEPVAVLARNVLAETKFQYLQIYDHVEPAFYRLRVQMLVVEVDDTPAGRRSRKNNAMDNGGEMEDPLLDGWDFAKGAQIIDRYESITRKFWVSAGAL</sequence>
<name>A0A197JZU9_9FUNG</name>
<feature type="compositionally biased region" description="Low complexity" evidence="1">
    <location>
        <begin position="104"/>
        <end position="120"/>
    </location>
</feature>
<keyword evidence="4" id="KW-1185">Reference proteome</keyword>
<feature type="compositionally biased region" description="Basic residues" evidence="1">
    <location>
        <begin position="56"/>
        <end position="68"/>
    </location>
</feature>
<dbReference type="AlphaFoldDB" id="A0A197JZU9"/>
<feature type="compositionally biased region" description="Low complexity" evidence="1">
    <location>
        <begin position="332"/>
        <end position="354"/>
    </location>
</feature>
<organism evidence="3 4">
    <name type="scientific">Linnemannia elongata AG-77</name>
    <dbReference type="NCBI Taxonomy" id="1314771"/>
    <lineage>
        <taxon>Eukaryota</taxon>
        <taxon>Fungi</taxon>
        <taxon>Fungi incertae sedis</taxon>
        <taxon>Mucoromycota</taxon>
        <taxon>Mortierellomycotina</taxon>
        <taxon>Mortierellomycetes</taxon>
        <taxon>Mortierellales</taxon>
        <taxon>Mortierellaceae</taxon>
        <taxon>Linnemannia</taxon>
    </lineage>
</organism>
<protein>
    <submittedName>
        <fullName evidence="3">Uncharacterized protein</fullName>
    </submittedName>
</protein>
<dbReference type="Proteomes" id="UP000078512">
    <property type="component" value="Unassembled WGS sequence"/>
</dbReference>
<feature type="signal peptide" evidence="2">
    <location>
        <begin position="1"/>
        <end position="31"/>
    </location>
</feature>
<feature type="chain" id="PRO_5008276443" evidence="2">
    <location>
        <begin position="32"/>
        <end position="650"/>
    </location>
</feature>
<evidence type="ECO:0000313" key="4">
    <source>
        <dbReference type="Proteomes" id="UP000078512"/>
    </source>
</evidence>
<evidence type="ECO:0000256" key="2">
    <source>
        <dbReference type="SAM" id="SignalP"/>
    </source>
</evidence>
<feature type="region of interest" description="Disordered" evidence="1">
    <location>
        <begin position="49"/>
        <end position="199"/>
    </location>
</feature>
<feature type="region of interest" description="Disordered" evidence="1">
    <location>
        <begin position="317"/>
        <end position="354"/>
    </location>
</feature>
<dbReference type="OrthoDB" id="2434403at2759"/>
<feature type="compositionally biased region" description="Low complexity" evidence="1">
    <location>
        <begin position="393"/>
        <end position="406"/>
    </location>
</feature>
<gene>
    <name evidence="3" type="ORF">K457DRAFT_137098</name>
</gene>
<proteinExistence type="predicted"/>
<keyword evidence="2" id="KW-0732">Signal</keyword>
<reference evidence="3 4" key="1">
    <citation type="submission" date="2016-05" db="EMBL/GenBank/DDBJ databases">
        <title>Genome sequencing reveals origins of a unique bacterial endosymbiosis in the earliest lineages of terrestrial Fungi.</title>
        <authorList>
            <consortium name="DOE Joint Genome Institute"/>
            <person name="Uehling J."/>
            <person name="Gryganskyi A."/>
            <person name="Hameed K."/>
            <person name="Tschaplinski T."/>
            <person name="Misztal P."/>
            <person name="Wu S."/>
            <person name="Desiro A."/>
            <person name="Vande Pol N."/>
            <person name="Du Z.-Y."/>
            <person name="Zienkiewicz A."/>
            <person name="Zienkiewicz K."/>
            <person name="Morin E."/>
            <person name="Tisserant E."/>
            <person name="Splivallo R."/>
            <person name="Hainaut M."/>
            <person name="Henrissat B."/>
            <person name="Ohm R."/>
            <person name="Kuo A."/>
            <person name="Yan J."/>
            <person name="Lipzen A."/>
            <person name="Nolan M."/>
            <person name="Labutti K."/>
            <person name="Barry K."/>
            <person name="Goldstein A."/>
            <person name="Labbe J."/>
            <person name="Schadt C."/>
            <person name="Tuskan G."/>
            <person name="Grigoriev I."/>
            <person name="Martin F."/>
            <person name="Vilgalys R."/>
            <person name="Bonito G."/>
        </authorList>
    </citation>
    <scope>NUCLEOTIDE SEQUENCE [LARGE SCALE GENOMIC DNA]</scope>
    <source>
        <strain evidence="3 4">AG-77</strain>
    </source>
</reference>
<feature type="compositionally biased region" description="Basic and acidic residues" evidence="1">
    <location>
        <begin position="134"/>
        <end position="144"/>
    </location>
</feature>
<dbReference type="EMBL" id="KV442035">
    <property type="protein sequence ID" value="OAQ30483.1"/>
    <property type="molecule type" value="Genomic_DNA"/>
</dbReference>
<feature type="compositionally biased region" description="Pro residues" evidence="1">
    <location>
        <begin position="147"/>
        <end position="163"/>
    </location>
</feature>
<feature type="compositionally biased region" description="Low complexity" evidence="1">
    <location>
        <begin position="174"/>
        <end position="199"/>
    </location>
</feature>
<accession>A0A197JZU9</accession>
<evidence type="ECO:0000256" key="1">
    <source>
        <dbReference type="SAM" id="MobiDB-lite"/>
    </source>
</evidence>